<keyword evidence="2" id="KW-1185">Reference proteome</keyword>
<name>A0ACB9EZD6_CICIN</name>
<gene>
    <name evidence="1" type="ORF">L2E82_14076</name>
</gene>
<accession>A0ACB9EZD6</accession>
<dbReference type="Proteomes" id="UP001055811">
    <property type="component" value="Linkage Group LG03"/>
</dbReference>
<protein>
    <submittedName>
        <fullName evidence="1">Uncharacterized protein</fullName>
    </submittedName>
</protein>
<organism evidence="1 2">
    <name type="scientific">Cichorium intybus</name>
    <name type="common">Chicory</name>
    <dbReference type="NCBI Taxonomy" id="13427"/>
    <lineage>
        <taxon>Eukaryota</taxon>
        <taxon>Viridiplantae</taxon>
        <taxon>Streptophyta</taxon>
        <taxon>Embryophyta</taxon>
        <taxon>Tracheophyta</taxon>
        <taxon>Spermatophyta</taxon>
        <taxon>Magnoliopsida</taxon>
        <taxon>eudicotyledons</taxon>
        <taxon>Gunneridae</taxon>
        <taxon>Pentapetalae</taxon>
        <taxon>asterids</taxon>
        <taxon>campanulids</taxon>
        <taxon>Asterales</taxon>
        <taxon>Asteraceae</taxon>
        <taxon>Cichorioideae</taxon>
        <taxon>Cichorieae</taxon>
        <taxon>Cichoriinae</taxon>
        <taxon>Cichorium</taxon>
    </lineage>
</organism>
<proteinExistence type="predicted"/>
<reference evidence="1 2" key="2">
    <citation type="journal article" date="2022" name="Mol. Ecol. Resour.">
        <title>The genomes of chicory, endive, great burdock and yacon provide insights into Asteraceae paleo-polyploidization history and plant inulin production.</title>
        <authorList>
            <person name="Fan W."/>
            <person name="Wang S."/>
            <person name="Wang H."/>
            <person name="Wang A."/>
            <person name="Jiang F."/>
            <person name="Liu H."/>
            <person name="Zhao H."/>
            <person name="Xu D."/>
            <person name="Zhang Y."/>
        </authorList>
    </citation>
    <scope>NUCLEOTIDE SEQUENCE [LARGE SCALE GENOMIC DNA]</scope>
    <source>
        <strain evidence="2">cv. Punajuju</strain>
        <tissue evidence="1">Leaves</tissue>
    </source>
</reference>
<evidence type="ECO:0000313" key="1">
    <source>
        <dbReference type="EMBL" id="KAI3764076.1"/>
    </source>
</evidence>
<reference evidence="2" key="1">
    <citation type="journal article" date="2022" name="Mol. Ecol. Resour.">
        <title>The genomes of chicory, endive, great burdock and yacon provide insights into Asteraceae palaeo-polyploidization history and plant inulin production.</title>
        <authorList>
            <person name="Fan W."/>
            <person name="Wang S."/>
            <person name="Wang H."/>
            <person name="Wang A."/>
            <person name="Jiang F."/>
            <person name="Liu H."/>
            <person name="Zhao H."/>
            <person name="Xu D."/>
            <person name="Zhang Y."/>
        </authorList>
    </citation>
    <scope>NUCLEOTIDE SEQUENCE [LARGE SCALE GENOMIC DNA]</scope>
    <source>
        <strain evidence="2">cv. Punajuju</strain>
    </source>
</reference>
<sequence>MSDPYLDLRFMRIVSNSKRDLVSSKKLEVMKDGPGGSVLPYLRWNSRDLIRAATHKETTTMNQVSIVDE</sequence>
<comment type="caution">
    <text evidence="1">The sequence shown here is derived from an EMBL/GenBank/DDBJ whole genome shotgun (WGS) entry which is preliminary data.</text>
</comment>
<dbReference type="EMBL" id="CM042011">
    <property type="protein sequence ID" value="KAI3764076.1"/>
    <property type="molecule type" value="Genomic_DNA"/>
</dbReference>
<evidence type="ECO:0000313" key="2">
    <source>
        <dbReference type="Proteomes" id="UP001055811"/>
    </source>
</evidence>